<evidence type="ECO:0000256" key="3">
    <source>
        <dbReference type="ARBA" id="ARBA00012560"/>
    </source>
</evidence>
<dbReference type="OrthoDB" id="9811841at2"/>
<keyword evidence="12" id="KW-1185">Reference proteome</keyword>
<reference evidence="11 12" key="1">
    <citation type="submission" date="2019-03" db="EMBL/GenBank/DDBJ databases">
        <title>Genomic Encyclopedia of Type Strains, Phase IV (KMG-IV): sequencing the most valuable type-strain genomes for metagenomic binning, comparative biology and taxonomic classification.</title>
        <authorList>
            <person name="Goeker M."/>
        </authorList>
    </citation>
    <scope>NUCLEOTIDE SEQUENCE [LARGE SCALE GENOMIC DNA]</scope>
    <source>
        <strain evidence="11 12">DSM 45775</strain>
    </source>
</reference>
<dbReference type="PANTHER" id="PTHR32438:SF5">
    <property type="entry name" value="4-ALPHA-GLUCANOTRANSFERASE DPE1, CHLOROPLASTIC_AMYLOPLASTIC"/>
    <property type="match status" value="1"/>
</dbReference>
<evidence type="ECO:0000313" key="12">
    <source>
        <dbReference type="Proteomes" id="UP000295705"/>
    </source>
</evidence>
<proteinExistence type="inferred from homology"/>
<dbReference type="InterPro" id="IPR003385">
    <property type="entry name" value="Glyco_hydro_77"/>
</dbReference>
<evidence type="ECO:0000256" key="6">
    <source>
        <dbReference type="ARBA" id="ARBA00022679"/>
    </source>
</evidence>
<accession>A0A4R6UHT3</accession>
<dbReference type="SUPFAM" id="SSF51445">
    <property type="entry name" value="(Trans)glycosidases"/>
    <property type="match status" value="1"/>
</dbReference>
<evidence type="ECO:0000256" key="10">
    <source>
        <dbReference type="RuleBase" id="RU361207"/>
    </source>
</evidence>
<evidence type="ECO:0000256" key="7">
    <source>
        <dbReference type="ARBA" id="ARBA00023277"/>
    </source>
</evidence>
<protein>
    <recommendedName>
        <fullName evidence="4 10">4-alpha-glucanotransferase</fullName>
        <ecNumber evidence="3 10">2.4.1.25</ecNumber>
    </recommendedName>
    <alternativeName>
        <fullName evidence="8 10">Amylomaltase</fullName>
    </alternativeName>
    <alternativeName>
        <fullName evidence="9 10">Disproportionating enzyme</fullName>
    </alternativeName>
</protein>
<dbReference type="InterPro" id="IPR017853">
    <property type="entry name" value="GH"/>
</dbReference>
<evidence type="ECO:0000256" key="5">
    <source>
        <dbReference type="ARBA" id="ARBA00022676"/>
    </source>
</evidence>
<dbReference type="EC" id="2.4.1.25" evidence="3 10"/>
<organism evidence="11 12">
    <name type="scientific">Actinomycetospora succinea</name>
    <dbReference type="NCBI Taxonomy" id="663603"/>
    <lineage>
        <taxon>Bacteria</taxon>
        <taxon>Bacillati</taxon>
        <taxon>Actinomycetota</taxon>
        <taxon>Actinomycetes</taxon>
        <taxon>Pseudonocardiales</taxon>
        <taxon>Pseudonocardiaceae</taxon>
        <taxon>Actinomycetospora</taxon>
    </lineage>
</organism>
<dbReference type="PANTHER" id="PTHR32438">
    <property type="entry name" value="4-ALPHA-GLUCANOTRANSFERASE DPE1, CHLOROPLASTIC/AMYLOPLASTIC"/>
    <property type="match status" value="1"/>
</dbReference>
<dbReference type="NCBIfam" id="TIGR00217">
    <property type="entry name" value="malQ"/>
    <property type="match status" value="1"/>
</dbReference>
<dbReference type="RefSeq" id="WP_133830166.1">
    <property type="nucleotide sequence ID" value="NZ_BAABHR010000031.1"/>
</dbReference>
<evidence type="ECO:0000256" key="1">
    <source>
        <dbReference type="ARBA" id="ARBA00000439"/>
    </source>
</evidence>
<dbReference type="Pfam" id="PF02446">
    <property type="entry name" value="Glyco_hydro_77"/>
    <property type="match status" value="1"/>
</dbReference>
<sequence>MPVEPELAELATAHGVAVRYRDADEREVEVDRCVVLDVLTALDVDATTPDALASALDAVRSADPDALPATVVVDRGSGRALPSAGIVTLEDGTERSVSSVPSDLPVGYHRLTCGEQDVALIVAPPRLEAPPPTWGWMVQLYAVRSEQSWGCGDYADLGSLLSGTSAQGAGALLVNPLHALALSPEVEASPYSPSSRRFLHPLYVRVADVPAYAAAPSPVRDDVDALRPPPGDLVDHDAVWAAKRAALEMLWPFSSDGVSAVDALEPELRDVATWYALAERHGSDVHGWPTGLRFLGDSGVVGARRELADRVLFWAWCLQLADEQLAAAHAAGAGMAVGLIADLAVGCSAGGADAWTLADALAPGVSVGAPPDDFNQQGQDWALPPWRPDALARSGYAPLRSMIRGVLRHADGLRVDHVAGLWRLWWIPPGRGAREGAYVHYDARAMLAVAAIEASRAGAVVVGEDLGTVEPEVTEGLAEHGMLGCAVLWFQRSSSGDLLPPREWHPETLASVSTHDLPTAAGFLADEHVRARAEAGLLDDVDAARVAASRDRDELLGLLASEGFDVDASDPEAVILAMHQLLATARSRIVLAAFTDVLGDVRQPNLPGTVDAYPNWRIPLSRPLDALLTDPRVLAVAESLRARPM</sequence>
<comment type="catalytic activity">
    <reaction evidence="1 10">
        <text>Transfers a segment of a (1-&gt;4)-alpha-D-glucan to a new position in an acceptor, which may be glucose or a (1-&gt;4)-alpha-D-glucan.</text>
        <dbReference type="EC" id="2.4.1.25"/>
    </reaction>
</comment>
<dbReference type="Proteomes" id="UP000295705">
    <property type="component" value="Unassembled WGS sequence"/>
</dbReference>
<dbReference type="Gene3D" id="3.20.20.80">
    <property type="entry name" value="Glycosidases"/>
    <property type="match status" value="1"/>
</dbReference>
<gene>
    <name evidence="11" type="ORF">EV188_11658</name>
</gene>
<comment type="similarity">
    <text evidence="2 10">Belongs to the disproportionating enzyme family.</text>
</comment>
<keyword evidence="7 10" id="KW-0119">Carbohydrate metabolism</keyword>
<evidence type="ECO:0000256" key="4">
    <source>
        <dbReference type="ARBA" id="ARBA00020295"/>
    </source>
</evidence>
<dbReference type="GO" id="GO:0004134">
    <property type="term" value="F:4-alpha-glucanotransferase activity"/>
    <property type="evidence" value="ECO:0007669"/>
    <property type="project" value="UniProtKB-EC"/>
</dbReference>
<dbReference type="AlphaFoldDB" id="A0A4R6UHT3"/>
<name>A0A4R6UHT3_9PSEU</name>
<evidence type="ECO:0000256" key="2">
    <source>
        <dbReference type="ARBA" id="ARBA00005684"/>
    </source>
</evidence>
<evidence type="ECO:0000256" key="8">
    <source>
        <dbReference type="ARBA" id="ARBA00031423"/>
    </source>
</evidence>
<evidence type="ECO:0000256" key="9">
    <source>
        <dbReference type="ARBA" id="ARBA00031501"/>
    </source>
</evidence>
<keyword evidence="5 10" id="KW-0328">Glycosyltransferase</keyword>
<dbReference type="GO" id="GO:0005975">
    <property type="term" value="P:carbohydrate metabolic process"/>
    <property type="evidence" value="ECO:0007669"/>
    <property type="project" value="InterPro"/>
</dbReference>
<comment type="caution">
    <text evidence="11">The sequence shown here is derived from an EMBL/GenBank/DDBJ whole genome shotgun (WGS) entry which is preliminary data.</text>
</comment>
<keyword evidence="6 10" id="KW-0808">Transferase</keyword>
<evidence type="ECO:0000313" key="11">
    <source>
        <dbReference type="EMBL" id="TDQ46430.1"/>
    </source>
</evidence>
<dbReference type="EMBL" id="SNYO01000016">
    <property type="protein sequence ID" value="TDQ46430.1"/>
    <property type="molecule type" value="Genomic_DNA"/>
</dbReference>